<dbReference type="PROSITE" id="PS51192">
    <property type="entry name" value="HELICASE_ATP_BIND_1"/>
    <property type="match status" value="1"/>
</dbReference>
<dbReference type="EC" id="3.1.21.3" evidence="2"/>
<keyword evidence="2" id="KW-0378">Hydrolase</keyword>
<dbReference type="GO" id="GO:0005524">
    <property type="term" value="F:ATP binding"/>
    <property type="evidence" value="ECO:0007669"/>
    <property type="project" value="InterPro"/>
</dbReference>
<dbReference type="CDD" id="cd18032">
    <property type="entry name" value="DEXHc_RE_I_III_res"/>
    <property type="match status" value="1"/>
</dbReference>
<dbReference type="KEGG" id="fjg:BB050_04085"/>
<dbReference type="Pfam" id="PF04851">
    <property type="entry name" value="ResIII"/>
    <property type="match status" value="1"/>
</dbReference>
<dbReference type="GO" id="GO:0005829">
    <property type="term" value="C:cytosol"/>
    <property type="evidence" value="ECO:0007669"/>
    <property type="project" value="TreeGrafter"/>
</dbReference>
<proteinExistence type="predicted"/>
<reference evidence="2 3" key="1">
    <citation type="submission" date="2016-08" db="EMBL/GenBank/DDBJ databases">
        <title>Complete genome sequence of Flavobacterium johnsoniae strain GSE09, a volatile-producing biocontrol agent isolated from cucumber (Cucumis sativus).</title>
        <authorList>
            <person name="Jeong J.-J."/>
            <person name="Oh J.Y."/>
            <person name="Jim Y.J."/>
            <person name="Sang M.K."/>
            <person name="Kim K.D."/>
        </authorList>
    </citation>
    <scope>NUCLEOTIDE SEQUENCE [LARGE SCALE GENOMIC DNA]</scope>
    <source>
        <strain evidence="2 3">GSE09</strain>
    </source>
</reference>
<dbReference type="SUPFAM" id="SSF52540">
    <property type="entry name" value="P-loop containing nucleoside triphosphate hydrolases"/>
    <property type="match status" value="2"/>
</dbReference>
<dbReference type="Gene3D" id="3.40.50.300">
    <property type="entry name" value="P-loop containing nucleotide triphosphate hydrolases"/>
    <property type="match status" value="2"/>
</dbReference>
<dbReference type="Proteomes" id="UP000093276">
    <property type="component" value="Chromosome"/>
</dbReference>
<dbReference type="GO" id="GO:0003677">
    <property type="term" value="F:DNA binding"/>
    <property type="evidence" value="ECO:0007669"/>
    <property type="project" value="InterPro"/>
</dbReference>
<gene>
    <name evidence="2" type="primary">hsdR</name>
    <name evidence="2" type="ORF">BB050_04085</name>
</gene>
<evidence type="ECO:0000313" key="3">
    <source>
        <dbReference type="Proteomes" id="UP000093276"/>
    </source>
</evidence>
<dbReference type="InterPro" id="IPR029464">
    <property type="entry name" value="HSDR_N"/>
</dbReference>
<evidence type="ECO:0000313" key="2">
    <source>
        <dbReference type="EMBL" id="AOC97163.1"/>
    </source>
</evidence>
<organism evidence="2 3">
    <name type="scientific">Flavobacterium anhuiense</name>
    <dbReference type="NCBI Taxonomy" id="459526"/>
    <lineage>
        <taxon>Bacteria</taxon>
        <taxon>Pseudomonadati</taxon>
        <taxon>Bacteroidota</taxon>
        <taxon>Flavobacteriia</taxon>
        <taxon>Flavobacteriales</taxon>
        <taxon>Flavobacteriaceae</taxon>
        <taxon>Flavobacterium</taxon>
    </lineage>
</organism>
<dbReference type="InterPro" id="IPR027417">
    <property type="entry name" value="P-loop_NTPase"/>
</dbReference>
<feature type="domain" description="Helicase ATP-binding" evidence="1">
    <location>
        <begin position="214"/>
        <end position="370"/>
    </location>
</feature>
<dbReference type="Gene3D" id="3.90.1570.30">
    <property type="match status" value="1"/>
</dbReference>
<dbReference type="InterPro" id="IPR050742">
    <property type="entry name" value="Helicase_Restrict-Modif_Enz"/>
</dbReference>
<dbReference type="InterPro" id="IPR014001">
    <property type="entry name" value="Helicase_ATP-bd"/>
</dbReference>
<dbReference type="InterPro" id="IPR006935">
    <property type="entry name" value="Helicase/UvrB_N"/>
</dbReference>
<evidence type="ECO:0000259" key="1">
    <source>
        <dbReference type="PROSITE" id="PS51192"/>
    </source>
</evidence>
<dbReference type="GeneID" id="32309964"/>
<protein>
    <submittedName>
        <fullName evidence="2">Type-1 restriction enzyme R protein</fullName>
        <ecNumber evidence="2">3.1.21.3</ecNumber>
    </submittedName>
</protein>
<name>A0AAC9GK49_9FLAO</name>
<accession>A0AAC9GK49</accession>
<dbReference type="PANTHER" id="PTHR47396:SF1">
    <property type="entry name" value="ATP-DEPENDENT HELICASE IRC3-RELATED"/>
    <property type="match status" value="1"/>
</dbReference>
<dbReference type="PANTHER" id="PTHR47396">
    <property type="entry name" value="TYPE I RESTRICTION ENZYME ECOKI R PROTEIN"/>
    <property type="match status" value="1"/>
</dbReference>
<dbReference type="Pfam" id="PF13588">
    <property type="entry name" value="HSDR_N_2"/>
    <property type="match status" value="1"/>
</dbReference>
<dbReference type="EMBL" id="CP016907">
    <property type="protein sequence ID" value="AOC97163.1"/>
    <property type="molecule type" value="Genomic_DNA"/>
</dbReference>
<dbReference type="SMART" id="SM00487">
    <property type="entry name" value="DEXDc"/>
    <property type="match status" value="1"/>
</dbReference>
<dbReference type="GO" id="GO:0009035">
    <property type="term" value="F:type I site-specific deoxyribonuclease activity"/>
    <property type="evidence" value="ECO:0007669"/>
    <property type="project" value="UniProtKB-EC"/>
</dbReference>
<sequence>MFDQYQKAHQSNMKNEAHARIKINQLLSEAGWRFFDNEQGTANILLENHVKITQTEINDWGNDYEKVKNGSLDFLLVDDTNKPICVLEAKKESIHPLAAKEQARKYANSVDAQYIILSNGIVHYLWDLKKGNPKPIYTFPSPSEIGAIKNWNPDRESLVNEIITNDYIASIQMPDYESRPGWKGNIESSTDFIWDNKLRFLRYYQLNAIKALQKAVGEGKDRFLFEMATGTGKTLTSSAVIKLFLRSKNARRVLFLVDRLELEDQALKDFTAYLKPDYTTYIYKEHKTDWQKADIVVTTIQSLLYNNKYRDFFKPTDFDLIISDESHRSISGNSRAVFEYFNGYKLGLTATPKDYLKGVDIDQVKENDPREIERRILRDTYTTFGCESGDPTFRYTLLDGVKDDFLRNPIVIDARTEITTQLLSDEGYDVIVSSDEVEEIETFVSTDFEKKFFSEETNSIICQTFLANALRDPITNEIGKTIIFAVSQNHARKIAELLNEFAEQKFPNKYNSDFAVQVTSQVADSKQMTINFSNNNLNGRSNWLEGYKTSKSRVCITVGMMTTGYDCPDLLNICLMRPIFNPSDFVQIKGRGTRKNTFSFKSKNELNEEEIITYDKENFKLFDFFANCEYFEKDFAYDEALQLPKPKEGSNNIEQIANTSINKYISQISDPLTLMEETKIGYEGMKIDRMLFQKFEDRIVMDDIIKKNVELGNWEFIVSHIQNEILEKPNEYFNIEKLRKAAKIDRKVSIREIVEKIFGIIPKFKSKDEMLDEEFDKFISIYPPEEDVNIRALQYFFKAYIVDQDIRKIIENKDFQALQTNATLTITQFKEVNIKYREVIPVYIKDYIKLENFAA</sequence>
<dbReference type="RefSeq" id="WP_066034883.1">
    <property type="nucleotide sequence ID" value="NZ_CP016907.1"/>
</dbReference>
<dbReference type="AlphaFoldDB" id="A0AAC9GK49"/>